<dbReference type="PANTHER" id="PTHR24422">
    <property type="entry name" value="CHEMOTAXIS PROTEIN METHYLTRANSFERASE"/>
    <property type="match status" value="1"/>
</dbReference>
<keyword evidence="3 7" id="KW-0489">Methyltransferase</keyword>
<dbReference type="InterPro" id="IPR000780">
    <property type="entry name" value="CheR_MeTrfase"/>
</dbReference>
<dbReference type="InterPro" id="IPR022642">
    <property type="entry name" value="CheR_C"/>
</dbReference>
<accession>A0A1T4RDH8</accession>
<dbReference type="InterPro" id="IPR022641">
    <property type="entry name" value="CheR_N"/>
</dbReference>
<dbReference type="EC" id="2.1.1.80" evidence="2"/>
<dbReference type="Gene3D" id="3.40.50.150">
    <property type="entry name" value="Vaccinia Virus protein VP39"/>
    <property type="match status" value="1"/>
</dbReference>
<evidence type="ECO:0000256" key="2">
    <source>
        <dbReference type="ARBA" id="ARBA00012534"/>
    </source>
</evidence>
<keyword evidence="8" id="KW-1185">Reference proteome</keyword>
<dbReference type="GO" id="GO:0032259">
    <property type="term" value="P:methylation"/>
    <property type="evidence" value="ECO:0007669"/>
    <property type="project" value="UniProtKB-KW"/>
</dbReference>
<dbReference type="Pfam" id="PF01739">
    <property type="entry name" value="CheR"/>
    <property type="match status" value="1"/>
</dbReference>
<dbReference type="EMBL" id="FUXM01000028">
    <property type="protein sequence ID" value="SKA13846.1"/>
    <property type="molecule type" value="Genomic_DNA"/>
</dbReference>
<reference evidence="8" key="1">
    <citation type="submission" date="2017-02" db="EMBL/GenBank/DDBJ databases">
        <authorList>
            <person name="Varghese N."/>
            <person name="Submissions S."/>
        </authorList>
    </citation>
    <scope>NUCLEOTIDE SEQUENCE [LARGE SCALE GENOMIC DNA]</scope>
    <source>
        <strain evidence="8">DSM 16521</strain>
    </source>
</reference>
<dbReference type="Gene3D" id="1.10.155.10">
    <property type="entry name" value="Chemotaxis receptor methyltransferase CheR, N-terminal domain"/>
    <property type="match status" value="1"/>
</dbReference>
<dbReference type="AlphaFoldDB" id="A0A1T4RDH8"/>
<comment type="catalytic activity">
    <reaction evidence="1">
        <text>L-glutamyl-[protein] + S-adenosyl-L-methionine = [protein]-L-glutamate 5-O-methyl ester + S-adenosyl-L-homocysteine</text>
        <dbReference type="Rhea" id="RHEA:24452"/>
        <dbReference type="Rhea" id="RHEA-COMP:10208"/>
        <dbReference type="Rhea" id="RHEA-COMP:10311"/>
        <dbReference type="ChEBI" id="CHEBI:29973"/>
        <dbReference type="ChEBI" id="CHEBI:57856"/>
        <dbReference type="ChEBI" id="CHEBI:59789"/>
        <dbReference type="ChEBI" id="CHEBI:82795"/>
        <dbReference type="EC" id="2.1.1.80"/>
    </reaction>
</comment>
<evidence type="ECO:0000256" key="3">
    <source>
        <dbReference type="ARBA" id="ARBA00022603"/>
    </source>
</evidence>
<sequence length="258" mass="30020">MDQYIEFAKQINRYFGVDLLQYKRPQMERRILSLMRTVGVDSLEKYVQVLRGDQAQLDKFMNHLTINVSEFYRNPAQWQQLEKQILPELLQRSPNLKVWSAGCSSGEEPYTVAMILNELAPQGRHQIIASDIDSAILERAQEGRYNIKSVAGLPEPYFKKYFDRDGEVVLVKPELKKWVKFKKHDLLKDPYEILCDLIICRNVVIYFTEEAKNTIYRKFYNALKPGGVLFIGSTEQIFQAQEIGFKSVALFFYQKAAG</sequence>
<dbReference type="InterPro" id="IPR036804">
    <property type="entry name" value="CheR_N_sf"/>
</dbReference>
<protein>
    <recommendedName>
        <fullName evidence="2">protein-glutamate O-methyltransferase</fullName>
        <ecNumber evidence="2">2.1.1.80</ecNumber>
    </recommendedName>
</protein>
<dbReference type="RefSeq" id="WP_242946576.1">
    <property type="nucleotide sequence ID" value="NZ_FUXM01000028.1"/>
</dbReference>
<evidence type="ECO:0000313" key="7">
    <source>
        <dbReference type="EMBL" id="SKA13846.1"/>
    </source>
</evidence>
<dbReference type="SUPFAM" id="SSF47757">
    <property type="entry name" value="Chemotaxis receptor methyltransferase CheR, N-terminal domain"/>
    <property type="match status" value="1"/>
</dbReference>
<dbReference type="Pfam" id="PF03705">
    <property type="entry name" value="CheR_N"/>
    <property type="match status" value="1"/>
</dbReference>
<evidence type="ECO:0000313" key="8">
    <source>
        <dbReference type="Proteomes" id="UP000189933"/>
    </source>
</evidence>
<gene>
    <name evidence="7" type="ORF">SAMN02745885_02050</name>
</gene>
<dbReference type="PANTHER" id="PTHR24422:SF19">
    <property type="entry name" value="CHEMOTAXIS PROTEIN METHYLTRANSFERASE"/>
    <property type="match status" value="1"/>
</dbReference>
<evidence type="ECO:0000256" key="4">
    <source>
        <dbReference type="ARBA" id="ARBA00022679"/>
    </source>
</evidence>
<dbReference type="PRINTS" id="PR00996">
    <property type="entry name" value="CHERMTFRASE"/>
</dbReference>
<evidence type="ECO:0000256" key="1">
    <source>
        <dbReference type="ARBA" id="ARBA00001541"/>
    </source>
</evidence>
<dbReference type="PROSITE" id="PS50123">
    <property type="entry name" value="CHER"/>
    <property type="match status" value="1"/>
</dbReference>
<dbReference type="Proteomes" id="UP000189933">
    <property type="component" value="Unassembled WGS sequence"/>
</dbReference>
<dbReference type="InterPro" id="IPR029063">
    <property type="entry name" value="SAM-dependent_MTases_sf"/>
</dbReference>
<feature type="domain" description="CheR-type methyltransferase" evidence="6">
    <location>
        <begin position="1"/>
        <end position="258"/>
    </location>
</feature>
<evidence type="ECO:0000259" key="6">
    <source>
        <dbReference type="PROSITE" id="PS50123"/>
    </source>
</evidence>
<keyword evidence="5" id="KW-0949">S-adenosyl-L-methionine</keyword>
<dbReference type="SUPFAM" id="SSF53335">
    <property type="entry name" value="S-adenosyl-L-methionine-dependent methyltransferases"/>
    <property type="match status" value="1"/>
</dbReference>
<name>A0A1T4RDH8_9FIRM</name>
<keyword evidence="4 7" id="KW-0808">Transferase</keyword>
<proteinExistence type="predicted"/>
<dbReference type="InterPro" id="IPR050903">
    <property type="entry name" value="Bact_Chemotaxis_MeTrfase"/>
</dbReference>
<organism evidence="7 8">
    <name type="scientific">Carboxydocella sporoproducens DSM 16521</name>
    <dbReference type="NCBI Taxonomy" id="1121270"/>
    <lineage>
        <taxon>Bacteria</taxon>
        <taxon>Bacillati</taxon>
        <taxon>Bacillota</taxon>
        <taxon>Clostridia</taxon>
        <taxon>Eubacteriales</taxon>
        <taxon>Clostridiales Family XVI. Incertae Sedis</taxon>
        <taxon>Carboxydocella</taxon>
    </lineage>
</organism>
<dbReference type="CDD" id="cd02440">
    <property type="entry name" value="AdoMet_MTases"/>
    <property type="match status" value="1"/>
</dbReference>
<dbReference type="SMART" id="SM00138">
    <property type="entry name" value="MeTrc"/>
    <property type="match status" value="1"/>
</dbReference>
<dbReference type="GO" id="GO:0008983">
    <property type="term" value="F:protein-glutamate O-methyltransferase activity"/>
    <property type="evidence" value="ECO:0007669"/>
    <property type="project" value="UniProtKB-EC"/>
</dbReference>
<evidence type="ECO:0000256" key="5">
    <source>
        <dbReference type="ARBA" id="ARBA00022691"/>
    </source>
</evidence>